<sequence length="83" mass="9406">MNTLELNEEYSSRRNSAYLKYASQCYRTTSDSQSETCRPYVKPKLPYTLTTNATCPLDDEMCLVNSGNIVMDSGFLDGQRDFG</sequence>
<dbReference type="Proteomes" id="UP000799770">
    <property type="component" value="Unassembled WGS sequence"/>
</dbReference>
<keyword evidence="2" id="KW-1185">Reference proteome</keyword>
<name>A0A6A5ZB94_9PLEO</name>
<reference evidence="1" key="1">
    <citation type="journal article" date="2020" name="Stud. Mycol.">
        <title>101 Dothideomycetes genomes: a test case for predicting lifestyles and emergence of pathogens.</title>
        <authorList>
            <person name="Haridas S."/>
            <person name="Albert R."/>
            <person name="Binder M."/>
            <person name="Bloem J."/>
            <person name="Labutti K."/>
            <person name="Salamov A."/>
            <person name="Andreopoulos B."/>
            <person name="Baker S."/>
            <person name="Barry K."/>
            <person name="Bills G."/>
            <person name="Bluhm B."/>
            <person name="Cannon C."/>
            <person name="Castanera R."/>
            <person name="Culley D."/>
            <person name="Daum C."/>
            <person name="Ezra D."/>
            <person name="Gonzalez J."/>
            <person name="Henrissat B."/>
            <person name="Kuo A."/>
            <person name="Liang C."/>
            <person name="Lipzen A."/>
            <person name="Lutzoni F."/>
            <person name="Magnuson J."/>
            <person name="Mondo S."/>
            <person name="Nolan M."/>
            <person name="Ohm R."/>
            <person name="Pangilinan J."/>
            <person name="Park H.-J."/>
            <person name="Ramirez L."/>
            <person name="Alfaro M."/>
            <person name="Sun H."/>
            <person name="Tritt A."/>
            <person name="Yoshinaga Y."/>
            <person name="Zwiers L.-H."/>
            <person name="Turgeon B."/>
            <person name="Goodwin S."/>
            <person name="Spatafora J."/>
            <person name="Crous P."/>
            <person name="Grigoriev I."/>
        </authorList>
    </citation>
    <scope>NUCLEOTIDE SEQUENCE</scope>
    <source>
        <strain evidence="1">CBS 627.86</strain>
    </source>
</reference>
<dbReference type="EMBL" id="ML977322">
    <property type="protein sequence ID" value="KAF2115967.1"/>
    <property type="molecule type" value="Genomic_DNA"/>
</dbReference>
<evidence type="ECO:0000313" key="2">
    <source>
        <dbReference type="Proteomes" id="UP000799770"/>
    </source>
</evidence>
<accession>A0A6A5ZB94</accession>
<dbReference type="AlphaFoldDB" id="A0A6A5ZB94"/>
<proteinExistence type="predicted"/>
<protein>
    <submittedName>
        <fullName evidence="1">Uncharacterized protein</fullName>
    </submittedName>
</protein>
<evidence type="ECO:0000313" key="1">
    <source>
        <dbReference type="EMBL" id="KAF2115967.1"/>
    </source>
</evidence>
<gene>
    <name evidence="1" type="ORF">BDV96DRAFT_574886</name>
</gene>
<organism evidence="1 2">
    <name type="scientific">Lophiotrema nucula</name>
    <dbReference type="NCBI Taxonomy" id="690887"/>
    <lineage>
        <taxon>Eukaryota</taxon>
        <taxon>Fungi</taxon>
        <taxon>Dikarya</taxon>
        <taxon>Ascomycota</taxon>
        <taxon>Pezizomycotina</taxon>
        <taxon>Dothideomycetes</taxon>
        <taxon>Pleosporomycetidae</taxon>
        <taxon>Pleosporales</taxon>
        <taxon>Lophiotremataceae</taxon>
        <taxon>Lophiotrema</taxon>
    </lineage>
</organism>